<dbReference type="Proteomes" id="UP000266677">
    <property type="component" value="Unassembled WGS sequence"/>
</dbReference>
<gene>
    <name evidence="2" type="ORF">D5S18_13925</name>
</gene>
<sequence length="281" mass="30852">MPTDIPLQDDTAQVVEGLANEIDQAPGGYVNAATLRNIIDTVLAIHAPEGDIAAIKKVRARYLASWRSMQDTHNELGQVLASDLDDSWRGHAAGSAAQALGGLTKMSSNLEVAFKSAYEAMDAFTTALMAARKVDNEGRVALRKAKSVADRMHYTKPEEVDQEKLRKVLADASHGCRAVAKAASTMQQVAEHNYLKLVYASRWGALSAHIQGDKMDPLTYSALAYIDPNLMSTTDIRDASSKYSKMTNEERKKFDEMVKTAPSPEASRKLWQDLAEDKLPR</sequence>
<evidence type="ECO:0000256" key="1">
    <source>
        <dbReference type="SAM" id="MobiDB-lite"/>
    </source>
</evidence>
<proteinExistence type="predicted"/>
<feature type="region of interest" description="Disordered" evidence="1">
    <location>
        <begin position="241"/>
        <end position="281"/>
    </location>
</feature>
<dbReference type="RefSeq" id="WP_120040965.1">
    <property type="nucleotide sequence ID" value="NZ_QZFU01000017.1"/>
</dbReference>
<keyword evidence="3" id="KW-1185">Reference proteome</keyword>
<evidence type="ECO:0000313" key="2">
    <source>
        <dbReference type="EMBL" id="RJO75864.1"/>
    </source>
</evidence>
<dbReference type="AlphaFoldDB" id="A0A3A4KNR7"/>
<name>A0A3A4KNR7_9NOCA</name>
<organism evidence="2 3">
    <name type="scientific">Nocardia panacis</name>
    <dbReference type="NCBI Taxonomy" id="2340916"/>
    <lineage>
        <taxon>Bacteria</taxon>
        <taxon>Bacillati</taxon>
        <taxon>Actinomycetota</taxon>
        <taxon>Actinomycetes</taxon>
        <taxon>Mycobacteriales</taxon>
        <taxon>Nocardiaceae</taxon>
        <taxon>Nocardia</taxon>
    </lineage>
</organism>
<dbReference type="EMBL" id="QZFU01000017">
    <property type="protein sequence ID" value="RJO75864.1"/>
    <property type="molecule type" value="Genomic_DNA"/>
</dbReference>
<accession>A0A3A4KNR7</accession>
<feature type="compositionally biased region" description="Basic and acidic residues" evidence="1">
    <location>
        <begin position="266"/>
        <end position="281"/>
    </location>
</feature>
<protein>
    <submittedName>
        <fullName evidence="2">Uncharacterized protein</fullName>
    </submittedName>
</protein>
<feature type="compositionally biased region" description="Basic and acidic residues" evidence="1">
    <location>
        <begin position="247"/>
        <end position="258"/>
    </location>
</feature>
<reference evidence="2 3" key="1">
    <citation type="submission" date="2018-09" db="EMBL/GenBank/DDBJ databases">
        <title>YIM PH21274 draft genome.</title>
        <authorList>
            <person name="Miao C."/>
        </authorList>
    </citation>
    <scope>NUCLEOTIDE SEQUENCE [LARGE SCALE GENOMIC DNA]</scope>
    <source>
        <strain evidence="2 3">YIM PH 21724</strain>
    </source>
</reference>
<comment type="caution">
    <text evidence="2">The sequence shown here is derived from an EMBL/GenBank/DDBJ whole genome shotgun (WGS) entry which is preliminary data.</text>
</comment>
<evidence type="ECO:0000313" key="3">
    <source>
        <dbReference type="Proteomes" id="UP000266677"/>
    </source>
</evidence>